<gene>
    <name evidence="1" type="ORF">ACFPIJ_33640</name>
</gene>
<evidence type="ECO:0000313" key="2">
    <source>
        <dbReference type="Proteomes" id="UP001595912"/>
    </source>
</evidence>
<evidence type="ECO:0000313" key="1">
    <source>
        <dbReference type="EMBL" id="MFC5002758.1"/>
    </source>
</evidence>
<protein>
    <submittedName>
        <fullName evidence="1">Uncharacterized protein</fullName>
    </submittedName>
</protein>
<proteinExistence type="predicted"/>
<name>A0ABV9W2F8_9ACTN</name>
<keyword evidence="2" id="KW-1185">Reference proteome</keyword>
<dbReference type="EMBL" id="JBHSIU010000045">
    <property type="protein sequence ID" value="MFC5002758.1"/>
    <property type="molecule type" value="Genomic_DNA"/>
</dbReference>
<comment type="caution">
    <text evidence="1">The sequence shown here is derived from an EMBL/GenBank/DDBJ whole genome shotgun (WGS) entry which is preliminary data.</text>
</comment>
<reference evidence="2" key="1">
    <citation type="journal article" date="2019" name="Int. J. Syst. Evol. Microbiol.">
        <title>The Global Catalogue of Microorganisms (GCM) 10K type strain sequencing project: providing services to taxonomists for standard genome sequencing and annotation.</title>
        <authorList>
            <consortium name="The Broad Institute Genomics Platform"/>
            <consortium name="The Broad Institute Genome Sequencing Center for Infectious Disease"/>
            <person name="Wu L."/>
            <person name="Ma J."/>
        </authorList>
    </citation>
    <scope>NUCLEOTIDE SEQUENCE [LARGE SCALE GENOMIC DNA]</scope>
    <source>
        <strain evidence="2">CGMCC 4.7152</strain>
    </source>
</reference>
<accession>A0ABV9W2F8</accession>
<organism evidence="1 2">
    <name type="scientific">Dactylosporangium cerinum</name>
    <dbReference type="NCBI Taxonomy" id="1434730"/>
    <lineage>
        <taxon>Bacteria</taxon>
        <taxon>Bacillati</taxon>
        <taxon>Actinomycetota</taxon>
        <taxon>Actinomycetes</taxon>
        <taxon>Micromonosporales</taxon>
        <taxon>Micromonosporaceae</taxon>
        <taxon>Dactylosporangium</taxon>
    </lineage>
</organism>
<dbReference type="RefSeq" id="WP_380121147.1">
    <property type="nucleotide sequence ID" value="NZ_JBHSIU010000045.1"/>
</dbReference>
<sequence>MRSHHGLWHDVAPPWLLADFGGVVIGDRGRRGRADDLHEQESAYIAYENELTGHGAYGVVMAPSGRRRPAGRAAPA</sequence>
<dbReference type="Proteomes" id="UP001595912">
    <property type="component" value="Unassembled WGS sequence"/>
</dbReference>